<accession>A0A542Y651</accession>
<protein>
    <submittedName>
        <fullName evidence="2">Uncharacterized protein YhfF</fullName>
    </submittedName>
</protein>
<dbReference type="EMBL" id="VFON01000001">
    <property type="protein sequence ID" value="TQL43561.1"/>
    <property type="molecule type" value="Genomic_DNA"/>
</dbReference>
<feature type="domain" description="ASCH" evidence="1">
    <location>
        <begin position="29"/>
        <end position="151"/>
    </location>
</feature>
<reference evidence="2 3" key="1">
    <citation type="submission" date="2019-06" db="EMBL/GenBank/DDBJ databases">
        <title>Sequencing the genomes of 1000 actinobacteria strains.</title>
        <authorList>
            <person name="Klenk H.-P."/>
        </authorList>
    </citation>
    <scope>NUCLEOTIDE SEQUENCE [LARGE SCALE GENOMIC DNA]</scope>
    <source>
        <strain evidence="2 3">DSM 8803</strain>
    </source>
</reference>
<dbReference type="PANTHER" id="PTHR39203">
    <property type="entry name" value="CYTOPLASMIC PROTEIN-RELATED"/>
    <property type="match status" value="1"/>
</dbReference>
<dbReference type="InterPro" id="IPR009326">
    <property type="entry name" value="DUF984"/>
</dbReference>
<organism evidence="2 3">
    <name type="scientific">Leucobacter komagatae</name>
    <dbReference type="NCBI Taxonomy" id="55969"/>
    <lineage>
        <taxon>Bacteria</taxon>
        <taxon>Bacillati</taxon>
        <taxon>Actinomycetota</taxon>
        <taxon>Actinomycetes</taxon>
        <taxon>Micrococcales</taxon>
        <taxon>Microbacteriaceae</taxon>
        <taxon>Leucobacter</taxon>
    </lineage>
</organism>
<dbReference type="Pfam" id="PF04266">
    <property type="entry name" value="ASCH"/>
    <property type="match status" value="1"/>
</dbReference>
<proteinExistence type="predicted"/>
<name>A0A542Y651_9MICO</name>
<dbReference type="SMART" id="SM01022">
    <property type="entry name" value="ASCH"/>
    <property type="match status" value="1"/>
</dbReference>
<comment type="caution">
    <text evidence="2">The sequence shown here is derived from an EMBL/GenBank/DDBJ whole genome shotgun (WGS) entry which is preliminary data.</text>
</comment>
<dbReference type="PIRSF" id="PIRSF021320">
    <property type="entry name" value="DUF984"/>
    <property type="match status" value="1"/>
</dbReference>
<evidence type="ECO:0000259" key="1">
    <source>
        <dbReference type="SMART" id="SM01022"/>
    </source>
</evidence>
<sequence length="153" mass="17039">MADDHSVAEFWERCRANVSGLPIALPEAWAFGATVEHADSLLRLVLDGIKTGTASSVWDYEATGGPLPEVGELSIILDGGQRPRALIETTRVEIVPFDQVSEEHAHAEGEDDRTLASWRVIHERYWRSHSEGPKGFEPQMPVLCERFRLVYAG</sequence>
<dbReference type="InterPro" id="IPR015947">
    <property type="entry name" value="PUA-like_sf"/>
</dbReference>
<dbReference type="InterPro" id="IPR007374">
    <property type="entry name" value="ASCH_domain"/>
</dbReference>
<dbReference type="Gene3D" id="3.10.400.10">
    <property type="entry name" value="Sulfate adenylyltransferase"/>
    <property type="match status" value="1"/>
</dbReference>
<dbReference type="RefSeq" id="WP_141886859.1">
    <property type="nucleotide sequence ID" value="NZ_BAAAUY010000017.1"/>
</dbReference>
<evidence type="ECO:0000313" key="3">
    <source>
        <dbReference type="Proteomes" id="UP000319094"/>
    </source>
</evidence>
<dbReference type="OrthoDB" id="9807542at2"/>
<dbReference type="PANTHER" id="PTHR39203:SF1">
    <property type="entry name" value="CYTOPLASMIC PROTEIN"/>
    <property type="match status" value="1"/>
</dbReference>
<keyword evidence="3" id="KW-1185">Reference proteome</keyword>
<dbReference type="SUPFAM" id="SSF88697">
    <property type="entry name" value="PUA domain-like"/>
    <property type="match status" value="1"/>
</dbReference>
<dbReference type="AlphaFoldDB" id="A0A542Y651"/>
<evidence type="ECO:0000313" key="2">
    <source>
        <dbReference type="EMBL" id="TQL43561.1"/>
    </source>
</evidence>
<dbReference type="CDD" id="cd06553">
    <property type="entry name" value="ASCH_Ef3133_like"/>
    <property type="match status" value="1"/>
</dbReference>
<dbReference type="Proteomes" id="UP000319094">
    <property type="component" value="Unassembled WGS sequence"/>
</dbReference>
<gene>
    <name evidence="2" type="ORF">FB468_1587</name>
</gene>